<dbReference type="PROSITE" id="PS51352">
    <property type="entry name" value="THIOREDOXIN_2"/>
    <property type="match status" value="1"/>
</dbReference>
<evidence type="ECO:0000256" key="4">
    <source>
        <dbReference type="ARBA" id="ARBA00023027"/>
    </source>
</evidence>
<evidence type="ECO:0000256" key="7">
    <source>
        <dbReference type="ARBA" id="ARBA00047804"/>
    </source>
</evidence>
<dbReference type="EMBL" id="PDUG01000002">
    <property type="protein sequence ID" value="PIC43793.1"/>
    <property type="molecule type" value="Genomic_DNA"/>
</dbReference>
<keyword evidence="2" id="KW-0677">Repeat</keyword>
<comment type="catalytic activity">
    <reaction evidence="7">
        <text>[protein]-dithiol + NADP(+) = [protein]-disulfide + NADPH + H(+)</text>
        <dbReference type="Rhea" id="RHEA:18753"/>
        <dbReference type="Rhea" id="RHEA-COMP:10593"/>
        <dbReference type="Rhea" id="RHEA-COMP:10594"/>
        <dbReference type="ChEBI" id="CHEBI:15378"/>
        <dbReference type="ChEBI" id="CHEBI:29950"/>
        <dbReference type="ChEBI" id="CHEBI:50058"/>
        <dbReference type="ChEBI" id="CHEBI:57783"/>
        <dbReference type="ChEBI" id="CHEBI:58349"/>
        <dbReference type="EC" id="1.8.1.8"/>
    </reaction>
</comment>
<dbReference type="Pfam" id="PF13905">
    <property type="entry name" value="Thioredoxin_8"/>
    <property type="match status" value="1"/>
</dbReference>
<evidence type="ECO:0000313" key="10">
    <source>
        <dbReference type="Proteomes" id="UP000230233"/>
    </source>
</evidence>
<dbReference type="GO" id="GO:0047134">
    <property type="term" value="F:protein-disulfide reductase [NAD(P)H] activity"/>
    <property type="evidence" value="ECO:0007669"/>
    <property type="project" value="UniProtKB-EC"/>
</dbReference>
<evidence type="ECO:0000256" key="6">
    <source>
        <dbReference type="ARBA" id="ARBA00047388"/>
    </source>
</evidence>
<dbReference type="InterPro" id="IPR013766">
    <property type="entry name" value="Thioredoxin_domain"/>
</dbReference>
<protein>
    <recommendedName>
        <fullName evidence="1">protein-disulfide reductase</fullName>
        <ecNumber evidence="1">1.8.1.8</ecNumber>
    </recommendedName>
</protein>
<comment type="similarity">
    <text evidence="5">Belongs to the nucleoredoxin family.</text>
</comment>
<dbReference type="InterPro" id="IPR036249">
    <property type="entry name" value="Thioredoxin-like_sf"/>
</dbReference>
<dbReference type="Gene3D" id="3.40.30.10">
    <property type="entry name" value="Glutaredoxin"/>
    <property type="match status" value="1"/>
</dbReference>
<comment type="catalytic activity">
    <reaction evidence="6">
        <text>[protein]-dithiol + NAD(+) = [protein]-disulfide + NADH + H(+)</text>
        <dbReference type="Rhea" id="RHEA:18749"/>
        <dbReference type="Rhea" id="RHEA-COMP:10593"/>
        <dbReference type="Rhea" id="RHEA-COMP:10594"/>
        <dbReference type="ChEBI" id="CHEBI:15378"/>
        <dbReference type="ChEBI" id="CHEBI:29950"/>
        <dbReference type="ChEBI" id="CHEBI:50058"/>
        <dbReference type="ChEBI" id="CHEBI:57540"/>
        <dbReference type="ChEBI" id="CHEBI:57945"/>
        <dbReference type="EC" id="1.8.1.8"/>
    </reaction>
</comment>
<reference evidence="10" key="1">
    <citation type="submission" date="2017-10" db="EMBL/GenBank/DDBJ databases">
        <title>Rapid genome shrinkage in a self-fertile nematode reveals novel sperm competition proteins.</title>
        <authorList>
            <person name="Yin D."/>
            <person name="Schwarz E.M."/>
            <person name="Thomas C.G."/>
            <person name="Felde R.L."/>
            <person name="Korf I.F."/>
            <person name="Cutter A.D."/>
            <person name="Schartner C.M."/>
            <person name="Ralston E.J."/>
            <person name="Meyer B.J."/>
            <person name="Haag E.S."/>
        </authorList>
    </citation>
    <scope>NUCLEOTIDE SEQUENCE [LARGE SCALE GENOMIC DNA]</scope>
    <source>
        <strain evidence="10">JU1422</strain>
    </source>
</reference>
<keyword evidence="4" id="KW-0520">NAD</keyword>
<keyword evidence="3" id="KW-0560">Oxidoreductase</keyword>
<keyword evidence="10" id="KW-1185">Reference proteome</keyword>
<dbReference type="SUPFAM" id="SSF52833">
    <property type="entry name" value="Thioredoxin-like"/>
    <property type="match status" value="1"/>
</dbReference>
<comment type="caution">
    <text evidence="9">The sequence shown here is derived from an EMBL/GenBank/DDBJ whole genome shotgun (WGS) entry which is preliminary data.</text>
</comment>
<proteinExistence type="inferred from homology"/>
<accession>A0A2G5UWD4</accession>
<evidence type="ECO:0000313" key="9">
    <source>
        <dbReference type="EMBL" id="PIC43793.1"/>
    </source>
</evidence>
<dbReference type="PANTHER" id="PTHR13871">
    <property type="entry name" value="THIOREDOXIN"/>
    <property type="match status" value="1"/>
</dbReference>
<dbReference type="AlphaFoldDB" id="A0A2G5UWD4"/>
<dbReference type="InterPro" id="IPR012336">
    <property type="entry name" value="Thioredoxin-like_fold"/>
</dbReference>
<feature type="domain" description="Thioredoxin" evidence="8">
    <location>
        <begin position="40"/>
        <end position="187"/>
    </location>
</feature>
<dbReference type="InterPro" id="IPR052259">
    <property type="entry name" value="Nucleoredoxin-like"/>
</dbReference>
<dbReference type="Proteomes" id="UP000230233">
    <property type="component" value="Chromosome II"/>
</dbReference>
<evidence type="ECO:0000259" key="8">
    <source>
        <dbReference type="PROSITE" id="PS51352"/>
    </source>
</evidence>
<sequence length="194" mass="22570">MRKLCQIVEKLLKLQFTYKKLRKPLVNSFKNPLKKTLLPSSTQKKMPQFLSGVTLKNREGTELDAVEHLKGKVIGLYFSASWCPPCRLFTPKLKGFFEEIKKNHPEFEVIFVSRDRNSSDLVGYFEDHQGEWTYIPFGSDKIIELMQKYEVKTIPAMRIVNDKGEVIVKDARTEIQDKGDKAEALWADWMAIFH</sequence>
<dbReference type="OrthoDB" id="409136at2759"/>
<evidence type="ECO:0000256" key="1">
    <source>
        <dbReference type="ARBA" id="ARBA00012612"/>
    </source>
</evidence>
<evidence type="ECO:0000256" key="5">
    <source>
        <dbReference type="ARBA" id="ARBA00025782"/>
    </source>
</evidence>
<evidence type="ECO:0000256" key="3">
    <source>
        <dbReference type="ARBA" id="ARBA00023002"/>
    </source>
</evidence>
<gene>
    <name evidence="9" type="primary">Cnig_chr_II.g4397</name>
    <name evidence="9" type="ORF">B9Z55_004397</name>
</gene>
<name>A0A2G5UWD4_9PELO</name>
<dbReference type="PANTHER" id="PTHR13871:SF34">
    <property type="entry name" value="THIOREDOXIN DOMAIN-CONTAINING PROTEIN"/>
    <property type="match status" value="1"/>
</dbReference>
<evidence type="ECO:0000256" key="2">
    <source>
        <dbReference type="ARBA" id="ARBA00022737"/>
    </source>
</evidence>
<organism evidence="9 10">
    <name type="scientific">Caenorhabditis nigoni</name>
    <dbReference type="NCBI Taxonomy" id="1611254"/>
    <lineage>
        <taxon>Eukaryota</taxon>
        <taxon>Metazoa</taxon>
        <taxon>Ecdysozoa</taxon>
        <taxon>Nematoda</taxon>
        <taxon>Chromadorea</taxon>
        <taxon>Rhabditida</taxon>
        <taxon>Rhabditina</taxon>
        <taxon>Rhabditomorpha</taxon>
        <taxon>Rhabditoidea</taxon>
        <taxon>Rhabditidae</taxon>
        <taxon>Peloderinae</taxon>
        <taxon>Caenorhabditis</taxon>
    </lineage>
</organism>
<dbReference type="EC" id="1.8.1.8" evidence="1"/>
<dbReference type="CDD" id="cd02964">
    <property type="entry name" value="TryX_like_family"/>
    <property type="match status" value="1"/>
</dbReference>